<evidence type="ECO:0000313" key="1">
    <source>
        <dbReference type="EMBL" id="HAS8538430.1"/>
    </source>
</evidence>
<comment type="caution">
    <text evidence="1">The sequence shown here is derived from an EMBL/GenBank/DDBJ whole genome shotgun (WGS) entry which is preliminary data.</text>
</comment>
<name>A0A8H9K5F0_VIBVL</name>
<accession>A0A8H9K5F0</accession>
<gene>
    <name evidence="1" type="ORF">I7730_01285</name>
</gene>
<organism evidence="1">
    <name type="scientific">Vibrio vulnificus</name>
    <dbReference type="NCBI Taxonomy" id="672"/>
    <lineage>
        <taxon>Bacteria</taxon>
        <taxon>Pseudomonadati</taxon>
        <taxon>Pseudomonadota</taxon>
        <taxon>Gammaproteobacteria</taxon>
        <taxon>Vibrionales</taxon>
        <taxon>Vibrionaceae</taxon>
        <taxon>Vibrio</taxon>
    </lineage>
</organism>
<proteinExistence type="predicted"/>
<dbReference type="AlphaFoldDB" id="A0A8H9K5F0"/>
<sequence>MDIKKCYATYVAYKKRQCVVDESLVVLSEVIKDSPDIESAFLSASFAVCESLSIELRQSELDQVLKDIEYKFFNKIYRNSFESVIHESNARIQRDISSLPWYLSVLPNRVKVRLCVAKIFRTVCHFVEEKQDDNSCTEETLLRCGYLYSIHKGLESGKI</sequence>
<dbReference type="Proteomes" id="UP000863257">
    <property type="component" value="Unassembled WGS sequence"/>
</dbReference>
<protein>
    <submittedName>
        <fullName evidence="1">Uncharacterized protein</fullName>
    </submittedName>
</protein>
<reference evidence="1" key="2">
    <citation type="submission" date="2019-01" db="EMBL/GenBank/DDBJ databases">
        <authorList>
            <consortium name="NCBI Pathogen Detection Project"/>
        </authorList>
    </citation>
    <scope>NUCLEOTIDE SEQUENCE</scope>
    <source>
        <strain evidence="1">BCW_3452</strain>
    </source>
</reference>
<reference evidence="1" key="1">
    <citation type="journal article" date="2018" name="Genome Biol.">
        <title>SKESA: strategic k-mer extension for scrupulous assemblies.</title>
        <authorList>
            <person name="Souvorov A."/>
            <person name="Agarwala R."/>
            <person name="Lipman D.J."/>
        </authorList>
    </citation>
    <scope>NUCLEOTIDE SEQUENCE</scope>
    <source>
        <strain evidence="1">BCW_3452</strain>
    </source>
</reference>
<dbReference type="EMBL" id="DACRBY010000001">
    <property type="protein sequence ID" value="HAS8538430.1"/>
    <property type="molecule type" value="Genomic_DNA"/>
</dbReference>